<evidence type="ECO:0000313" key="3">
    <source>
        <dbReference type="Proteomes" id="UP000218334"/>
    </source>
</evidence>
<keyword evidence="3" id="KW-1185">Reference proteome</keyword>
<evidence type="ECO:0000256" key="1">
    <source>
        <dbReference type="SAM" id="MobiDB-lite"/>
    </source>
</evidence>
<dbReference type="EMBL" id="KZ293433">
    <property type="protein sequence ID" value="PBK68384.1"/>
    <property type="molecule type" value="Genomic_DNA"/>
</dbReference>
<reference evidence="3" key="1">
    <citation type="journal article" date="2017" name="Nat. Ecol. Evol.">
        <title>Genome expansion and lineage-specific genetic innovations in the forest pathogenic fungi Armillaria.</title>
        <authorList>
            <person name="Sipos G."/>
            <person name="Prasanna A.N."/>
            <person name="Walter M.C."/>
            <person name="O'Connor E."/>
            <person name="Balint B."/>
            <person name="Krizsan K."/>
            <person name="Kiss B."/>
            <person name="Hess J."/>
            <person name="Varga T."/>
            <person name="Slot J."/>
            <person name="Riley R."/>
            <person name="Boka B."/>
            <person name="Rigling D."/>
            <person name="Barry K."/>
            <person name="Lee J."/>
            <person name="Mihaltcheva S."/>
            <person name="LaButti K."/>
            <person name="Lipzen A."/>
            <person name="Waldron R."/>
            <person name="Moloney N.M."/>
            <person name="Sperisen C."/>
            <person name="Kredics L."/>
            <person name="Vagvoelgyi C."/>
            <person name="Patrignani A."/>
            <person name="Fitzpatrick D."/>
            <person name="Nagy I."/>
            <person name="Doyle S."/>
            <person name="Anderson J.B."/>
            <person name="Grigoriev I.V."/>
            <person name="Gueldener U."/>
            <person name="Muensterkoetter M."/>
            <person name="Nagy L.G."/>
        </authorList>
    </citation>
    <scope>NUCLEOTIDE SEQUENCE [LARGE SCALE GENOMIC DNA]</scope>
    <source>
        <strain evidence="3">28-4</strain>
    </source>
</reference>
<proteinExistence type="predicted"/>
<dbReference type="AlphaFoldDB" id="A0A2H3BHH2"/>
<sequence length="123" mass="13844">MRYKLEQGTSREGIKQARYVMLRWENLSQTPAWLRLDLAVLALIIIALRCTINVNTDFIDLDGEVPVFPHGLDIWVLASSIGGDIEGQGKAFASKRRRRSGRRERGSEAGQRCIPGYKTQDGI</sequence>
<organism evidence="2 3">
    <name type="scientific">Armillaria solidipes</name>
    <dbReference type="NCBI Taxonomy" id="1076256"/>
    <lineage>
        <taxon>Eukaryota</taxon>
        <taxon>Fungi</taxon>
        <taxon>Dikarya</taxon>
        <taxon>Basidiomycota</taxon>
        <taxon>Agaricomycotina</taxon>
        <taxon>Agaricomycetes</taxon>
        <taxon>Agaricomycetidae</taxon>
        <taxon>Agaricales</taxon>
        <taxon>Marasmiineae</taxon>
        <taxon>Physalacriaceae</taxon>
        <taxon>Armillaria</taxon>
    </lineage>
</organism>
<accession>A0A2H3BHH2</accession>
<gene>
    <name evidence="2" type="ORF">ARMSODRAFT_976191</name>
</gene>
<feature type="region of interest" description="Disordered" evidence="1">
    <location>
        <begin position="89"/>
        <end position="112"/>
    </location>
</feature>
<feature type="compositionally biased region" description="Basic residues" evidence="1">
    <location>
        <begin position="93"/>
        <end position="102"/>
    </location>
</feature>
<protein>
    <submittedName>
        <fullName evidence="2">Uncharacterized protein</fullName>
    </submittedName>
</protein>
<dbReference type="Proteomes" id="UP000218334">
    <property type="component" value="Unassembled WGS sequence"/>
</dbReference>
<evidence type="ECO:0000313" key="2">
    <source>
        <dbReference type="EMBL" id="PBK68384.1"/>
    </source>
</evidence>
<name>A0A2H3BHH2_9AGAR</name>